<organism evidence="1 2">
    <name type="scientific">Gallaecimonas xiamenensis 3-C-1</name>
    <dbReference type="NCBI Taxonomy" id="745411"/>
    <lineage>
        <taxon>Bacteria</taxon>
        <taxon>Pseudomonadati</taxon>
        <taxon>Pseudomonadota</taxon>
        <taxon>Gammaproteobacteria</taxon>
        <taxon>Enterobacterales</taxon>
        <taxon>Gallaecimonadaceae</taxon>
        <taxon>Gallaecimonas</taxon>
    </lineage>
</organism>
<gene>
    <name evidence="1" type="ORF">B3C1_02645</name>
</gene>
<dbReference type="STRING" id="745411.B3C1_02645"/>
<sequence>MTVEGILANFMQQQGPLVFKCAQSRAHLANQIRDRVKSPWTIRQRAASLCGPVVFMQCLAQKHPAAYAQFVVDMASKGEASLGRLKVKPSKACRDWLANPNDWGPPASADWIALASLRDSSNTFFAYDEASDQFAGITLPSRLRNWFRQTGLYSEVEESTNLLFDKSMKNFFEAVSAKKAGKQVCLFIGARLLQPAGNPKKGKFPADHWVIMPSETKILLGGKPIGTVVTNLQDPENRKALKAMTLTFDVQTWGDPAMAVDQGRKGLTLEDFLDFYYGYISIR</sequence>
<dbReference type="AlphaFoldDB" id="K2JPA4"/>
<dbReference type="OrthoDB" id="8177309at2"/>
<reference evidence="1 2" key="1">
    <citation type="journal article" date="2012" name="J. Bacteriol.">
        <title>Genome Sequence of Gallaecimonas xiamenensis Type Strain 3-C-1.</title>
        <authorList>
            <person name="Lai Q."/>
            <person name="Wang L."/>
            <person name="Wang W."/>
            <person name="Shao Z."/>
        </authorList>
    </citation>
    <scope>NUCLEOTIDE SEQUENCE [LARGE SCALE GENOMIC DNA]</scope>
    <source>
        <strain evidence="1 2">3-C-1</strain>
    </source>
</reference>
<comment type="caution">
    <text evidence="1">The sequence shown here is derived from an EMBL/GenBank/DDBJ whole genome shotgun (WGS) entry which is preliminary data.</text>
</comment>
<dbReference type="EMBL" id="AMRI01000003">
    <property type="protein sequence ID" value="EKE77068.1"/>
    <property type="molecule type" value="Genomic_DNA"/>
</dbReference>
<dbReference type="Proteomes" id="UP000006755">
    <property type="component" value="Unassembled WGS sequence"/>
</dbReference>
<accession>K2JPA4</accession>
<evidence type="ECO:0000313" key="2">
    <source>
        <dbReference type="Proteomes" id="UP000006755"/>
    </source>
</evidence>
<protein>
    <submittedName>
        <fullName evidence="1">Uncharacterized protein</fullName>
    </submittedName>
</protein>
<dbReference type="eggNOG" id="ENOG502ZWEM">
    <property type="taxonomic scope" value="Bacteria"/>
</dbReference>
<name>K2JPA4_9GAMM</name>
<keyword evidence="2" id="KW-1185">Reference proteome</keyword>
<dbReference type="RefSeq" id="WP_008482729.1">
    <property type="nucleotide sequence ID" value="NZ_AMRI01000003.1"/>
</dbReference>
<dbReference type="PATRIC" id="fig|745411.4.peg.519"/>
<proteinExistence type="predicted"/>
<evidence type="ECO:0000313" key="1">
    <source>
        <dbReference type="EMBL" id="EKE77068.1"/>
    </source>
</evidence>